<dbReference type="Proteomes" id="UP000018861">
    <property type="component" value="Unassembled WGS sequence"/>
</dbReference>
<evidence type="ECO:0000313" key="2">
    <source>
        <dbReference type="Proteomes" id="UP000018861"/>
    </source>
</evidence>
<accession>W4P740</accession>
<gene>
    <name evidence="1" type="ORF">JCM6292_1481</name>
</gene>
<evidence type="ECO:0000313" key="1">
    <source>
        <dbReference type="EMBL" id="GAE15233.1"/>
    </source>
</evidence>
<comment type="caution">
    <text evidence="1">The sequence shown here is derived from an EMBL/GenBank/DDBJ whole genome shotgun (WGS) entry which is preliminary data.</text>
</comment>
<name>W4P740_9BACE</name>
<proteinExistence type="predicted"/>
<sequence>MVVMCGTVGYFGQVLLHANHFVGMMVMGNNGNNQHENVDYKQYGYCYPLSPYHPAFML</sequence>
<dbReference type="EMBL" id="BAIQ01000013">
    <property type="protein sequence ID" value="GAE15233.1"/>
    <property type="molecule type" value="Genomic_DNA"/>
</dbReference>
<organism evidence="1 2">
    <name type="scientific">Bacteroides pyogenes JCM 6292</name>
    <dbReference type="NCBI Taxonomy" id="1235809"/>
    <lineage>
        <taxon>Bacteria</taxon>
        <taxon>Pseudomonadati</taxon>
        <taxon>Bacteroidota</taxon>
        <taxon>Bacteroidia</taxon>
        <taxon>Bacteroidales</taxon>
        <taxon>Bacteroidaceae</taxon>
        <taxon>Bacteroides</taxon>
    </lineage>
</organism>
<protein>
    <submittedName>
        <fullName evidence="1">Uncharacterized protein</fullName>
    </submittedName>
</protein>
<reference evidence="1 2" key="1">
    <citation type="journal article" date="2014" name="Genome Announc.">
        <title>Draft Genome Sequences of Three Strains of Bacteroides pyogenes Isolated from a Cat and Swine.</title>
        <authorList>
            <person name="Sakamoto M."/>
            <person name="Oshima K."/>
            <person name="Suda W."/>
            <person name="Kitamura K."/>
            <person name="Iida T."/>
            <person name="Hattori M."/>
            <person name="Ohkuma M."/>
        </authorList>
    </citation>
    <scope>NUCLEOTIDE SEQUENCE [LARGE SCALE GENOMIC DNA]</scope>
    <source>
        <strain evidence="1 2">JCM 6292</strain>
    </source>
</reference>
<dbReference type="AlphaFoldDB" id="W4P740"/>